<dbReference type="Pfam" id="PF13041">
    <property type="entry name" value="PPR_2"/>
    <property type="match status" value="1"/>
</dbReference>
<dbReference type="InterPro" id="IPR002885">
    <property type="entry name" value="PPR_rpt"/>
</dbReference>
<reference evidence="6" key="1">
    <citation type="submission" date="2025-08" db="UniProtKB">
        <authorList>
            <consortium name="RefSeq"/>
        </authorList>
    </citation>
    <scope>IDENTIFICATION</scope>
</reference>
<dbReference type="Pfam" id="PF20431">
    <property type="entry name" value="E_motif"/>
    <property type="match status" value="1"/>
</dbReference>
<organism evidence="5 6">
    <name type="scientific">Elaeis guineensis var. tenera</name>
    <name type="common">Oil palm</name>
    <dbReference type="NCBI Taxonomy" id="51953"/>
    <lineage>
        <taxon>Eukaryota</taxon>
        <taxon>Viridiplantae</taxon>
        <taxon>Streptophyta</taxon>
        <taxon>Embryophyta</taxon>
        <taxon>Tracheophyta</taxon>
        <taxon>Spermatophyta</taxon>
        <taxon>Magnoliopsida</taxon>
        <taxon>Liliopsida</taxon>
        <taxon>Arecaceae</taxon>
        <taxon>Arecoideae</taxon>
        <taxon>Cocoseae</taxon>
        <taxon>Elaeidinae</taxon>
        <taxon>Elaeis</taxon>
    </lineage>
</organism>
<keyword evidence="1" id="KW-0677">Repeat</keyword>
<dbReference type="Pfam" id="PF14432">
    <property type="entry name" value="DYW_deaminase"/>
    <property type="match status" value="1"/>
</dbReference>
<name>A0A8N4IGC5_ELAGV</name>
<dbReference type="InterPro" id="IPR032867">
    <property type="entry name" value="DYW_dom"/>
</dbReference>
<keyword evidence="5" id="KW-1185">Reference proteome</keyword>
<dbReference type="GO" id="GO:0003723">
    <property type="term" value="F:RNA binding"/>
    <property type="evidence" value="ECO:0007669"/>
    <property type="project" value="InterPro"/>
</dbReference>
<dbReference type="FunFam" id="1.25.40.10:FF:000184">
    <property type="entry name" value="Pentatricopeptide repeat-containing protein, chloroplastic"/>
    <property type="match status" value="1"/>
</dbReference>
<evidence type="ECO:0000256" key="1">
    <source>
        <dbReference type="ARBA" id="ARBA00022737"/>
    </source>
</evidence>
<dbReference type="SUPFAM" id="SSF48452">
    <property type="entry name" value="TPR-like"/>
    <property type="match status" value="1"/>
</dbReference>
<dbReference type="RefSeq" id="XP_029123330.1">
    <property type="nucleotide sequence ID" value="XM_029267497.1"/>
</dbReference>
<feature type="repeat" description="PPR" evidence="2">
    <location>
        <begin position="5"/>
        <end position="40"/>
    </location>
</feature>
<dbReference type="Gene3D" id="1.25.40.10">
    <property type="entry name" value="Tetratricopeptide repeat domain"/>
    <property type="match status" value="1"/>
</dbReference>
<feature type="chain" id="PRO_5035452928" evidence="3">
    <location>
        <begin position="23"/>
        <end position="348"/>
    </location>
</feature>
<sequence length="348" mass="39136">MPRRNLVAWNAMLSGLSMHGMAAEVLKLFSRMVAEEALQPDDITFVGVLSACSRSGLVEQGEKFFHELGTVYGLKPKVEHYACMVDLLGRAGRLEEAEALVREMPVLPNEVVLGSLLASCSLHGKLDLGRRLMEELVQMDPHNTEYHVLLSNMYASSGRHFEADGLREAMRRKGIRKAPGISFIEVNGQVHQFSAGDKSHPQAREVHAMLDEVVQRLRMAGYVPDVASQIPRAMDNYLENWEEREQALLVHSEKLAICFGLISTRPGLPLRIFKNLRICTDCHAVIKLISDIFGREVIVRDRNRFHCFRKEMEKPAVGTRKLFQGHLISAMAIGFVVRGSNGYEEDQD</sequence>
<dbReference type="OrthoDB" id="1688675at2759"/>
<dbReference type="GO" id="GO:0009451">
    <property type="term" value="P:RNA modification"/>
    <property type="evidence" value="ECO:0007669"/>
    <property type="project" value="InterPro"/>
</dbReference>
<dbReference type="GO" id="GO:0008270">
    <property type="term" value="F:zinc ion binding"/>
    <property type="evidence" value="ECO:0007669"/>
    <property type="project" value="InterPro"/>
</dbReference>
<dbReference type="PROSITE" id="PS51375">
    <property type="entry name" value="PPR"/>
    <property type="match status" value="1"/>
</dbReference>
<dbReference type="Pfam" id="PF12854">
    <property type="entry name" value="PPR_1"/>
    <property type="match status" value="1"/>
</dbReference>
<evidence type="ECO:0000259" key="4">
    <source>
        <dbReference type="Pfam" id="PF14432"/>
    </source>
</evidence>
<dbReference type="PANTHER" id="PTHR47926">
    <property type="entry name" value="PENTATRICOPEPTIDE REPEAT-CONTAINING PROTEIN"/>
    <property type="match status" value="1"/>
</dbReference>
<dbReference type="Proteomes" id="UP000504607">
    <property type="component" value="Chromosome 12"/>
</dbReference>
<accession>A0A8N4IGC5</accession>
<proteinExistence type="predicted"/>
<feature type="domain" description="DYW" evidence="4">
    <location>
        <begin position="241"/>
        <end position="310"/>
    </location>
</feature>
<dbReference type="NCBIfam" id="TIGR00756">
    <property type="entry name" value="PPR"/>
    <property type="match status" value="2"/>
</dbReference>
<dbReference type="AlphaFoldDB" id="A0A8N4IGC5"/>
<dbReference type="InterPro" id="IPR046849">
    <property type="entry name" value="E2_motif"/>
</dbReference>
<gene>
    <name evidence="6" type="primary">LOC114914678</name>
</gene>
<dbReference type="Pfam" id="PF20430">
    <property type="entry name" value="Eplus_motif"/>
    <property type="match status" value="1"/>
</dbReference>
<evidence type="ECO:0000256" key="3">
    <source>
        <dbReference type="SAM" id="SignalP"/>
    </source>
</evidence>
<dbReference type="InterPro" id="IPR046848">
    <property type="entry name" value="E_motif"/>
</dbReference>
<dbReference type="PANTHER" id="PTHR47926:SF436">
    <property type="entry name" value="PENTATRICOPEPTIDE REPEAT-CONTAINING PROTEIN ELI1, CHLOROPLASTIC-LIKE ISOFORM X2"/>
    <property type="match status" value="1"/>
</dbReference>
<dbReference type="InterPro" id="IPR046960">
    <property type="entry name" value="PPR_At4g14850-like_plant"/>
</dbReference>
<evidence type="ECO:0000313" key="5">
    <source>
        <dbReference type="Proteomes" id="UP000504607"/>
    </source>
</evidence>
<feature type="signal peptide" evidence="3">
    <location>
        <begin position="1"/>
        <end position="22"/>
    </location>
</feature>
<dbReference type="InterPro" id="IPR011990">
    <property type="entry name" value="TPR-like_helical_dom_sf"/>
</dbReference>
<evidence type="ECO:0000313" key="6">
    <source>
        <dbReference type="RefSeq" id="XP_029123330.1"/>
    </source>
</evidence>
<protein>
    <submittedName>
        <fullName evidence="6">Pentatricopeptide repeat-containing protein At5g15340, mitochondrial-like</fullName>
    </submittedName>
</protein>
<keyword evidence="3" id="KW-0732">Signal</keyword>
<evidence type="ECO:0000256" key="2">
    <source>
        <dbReference type="PROSITE-ProRule" id="PRU00708"/>
    </source>
</evidence>